<sequence length="587" mass="56616">MRASADWFGAEPDFDAPPGSDCLGAAVRSIAVVSASAPCVGAEADAPVPERAGSPPSFTGTFARPGPAGPEGDVPLVPGALEIADPAEAGALWPLDWEVGGCAGRWPAGVFARPGPAGPEGVVPLVPGALEVADPAADGAFWPLDWAVGGCAGRWPAGVFARPGPDGPDGAGPGALDAGGVFWLPWMGGCEGRCAAGVFARPGPAGPEGAVPGVLGALEVADPAAGGALWPLDWEVGGCAGRWPAGVFARPGPDGLDGAVPGVPDAGGVFWLPWTGGRVGRWPAPGPAGPEGAVLLIPGADAGGVFWPLDCAADGCADRWPAAEVWEAGAFGLPVPLGAAPGVPPAGLGAEPGDGAFDSAAGPEAGPPLALVPPGAGAFDPAAEEFEGAGREAEPVRLSGVGGFAPPDGPGCCVEPAPRAGPPAAAEVLEVVADDGASAPAAGPFAGFPPGVFEAGAGEFGVLAGLFAGFAPAVFDVASVFLDEAGPLPGLAGACPGSPARGALGAGPRLPVSAPEGDRSVPDGEAFGRCPLAMRSVGAADASGLRSAAAPGRASAPAASAGSALSRAGFFSSFGSDTHTPRQSGTV</sequence>
<dbReference type="Proteomes" id="UP000540698">
    <property type="component" value="Unassembled WGS sequence"/>
</dbReference>
<proteinExistence type="predicted"/>
<name>A0A7X6L403_9NOCA</name>
<dbReference type="EMBL" id="JAAXOS010000006">
    <property type="protein sequence ID" value="NKY27378.1"/>
    <property type="molecule type" value="Genomic_DNA"/>
</dbReference>
<dbReference type="AlphaFoldDB" id="A0A7X6L403"/>
<gene>
    <name evidence="1" type="ORF">HGB38_14240</name>
</gene>
<evidence type="ECO:0000313" key="2">
    <source>
        <dbReference type="Proteomes" id="UP000540698"/>
    </source>
</evidence>
<dbReference type="RefSeq" id="WP_157113841.1">
    <property type="nucleotide sequence ID" value="NZ_JAAXOS010000006.1"/>
</dbReference>
<comment type="caution">
    <text evidence="1">The sequence shown here is derived from an EMBL/GenBank/DDBJ whole genome shotgun (WGS) entry which is preliminary data.</text>
</comment>
<keyword evidence="2" id="KW-1185">Reference proteome</keyword>
<reference evidence="1 2" key="1">
    <citation type="submission" date="2020-04" db="EMBL/GenBank/DDBJ databases">
        <title>MicrobeNet Type strains.</title>
        <authorList>
            <person name="Nicholson A.C."/>
        </authorList>
    </citation>
    <scope>NUCLEOTIDE SEQUENCE [LARGE SCALE GENOMIC DNA]</scope>
    <source>
        <strain evidence="1 2">DSM 44956</strain>
    </source>
</reference>
<organism evidence="1 2">
    <name type="scientific">Nocardia gamkensis</name>
    <dbReference type="NCBI Taxonomy" id="352869"/>
    <lineage>
        <taxon>Bacteria</taxon>
        <taxon>Bacillati</taxon>
        <taxon>Actinomycetota</taxon>
        <taxon>Actinomycetes</taxon>
        <taxon>Mycobacteriales</taxon>
        <taxon>Nocardiaceae</taxon>
        <taxon>Nocardia</taxon>
    </lineage>
</organism>
<protein>
    <submittedName>
        <fullName evidence="1">Uncharacterized protein</fullName>
    </submittedName>
</protein>
<accession>A0A7X6L403</accession>
<evidence type="ECO:0000313" key="1">
    <source>
        <dbReference type="EMBL" id="NKY27378.1"/>
    </source>
</evidence>